<dbReference type="PIRSF" id="PIRSF000090">
    <property type="entry name" value="Beta-ETF"/>
    <property type="match status" value="1"/>
</dbReference>
<dbReference type="AlphaFoldDB" id="A0A8G2FY33"/>
<dbReference type="InterPro" id="IPR001633">
    <property type="entry name" value="EAL_dom"/>
</dbReference>
<dbReference type="PROSITE" id="PS50883">
    <property type="entry name" value="EAL"/>
    <property type="match status" value="1"/>
</dbReference>
<evidence type="ECO:0000259" key="1">
    <source>
        <dbReference type="PROSITE" id="PS50883"/>
    </source>
</evidence>
<gene>
    <name evidence="2" type="ORF">SAMN02745355_1586</name>
</gene>
<keyword evidence="3" id="KW-1185">Reference proteome</keyword>
<dbReference type="PANTHER" id="PTHR21294:SF20">
    <property type="entry name" value="ELECTRON TRANSFER FLAVOPROTEIN, SUBUNIT BETA (ETFB)"/>
    <property type="match status" value="1"/>
</dbReference>
<organism evidence="2 3">
    <name type="scientific">Picrophilus torridus (strain ATCC 700027 / DSM 9790 / JCM 10055 / NBRC 100828 / KAW 2/3)</name>
    <dbReference type="NCBI Taxonomy" id="1122961"/>
    <lineage>
        <taxon>Archaea</taxon>
        <taxon>Methanobacteriati</taxon>
        <taxon>Thermoplasmatota</taxon>
        <taxon>Thermoplasmata</taxon>
        <taxon>Thermoplasmatales</taxon>
        <taxon>Picrophilaceae</taxon>
        <taxon>Picrophilus</taxon>
    </lineage>
</organism>
<protein>
    <submittedName>
        <fullName evidence="2">Electron transfer flavoprotein beta subunit</fullName>
    </submittedName>
</protein>
<dbReference type="SMART" id="SM00893">
    <property type="entry name" value="ETF"/>
    <property type="match status" value="1"/>
</dbReference>
<dbReference type="EMBL" id="FWYE01000005">
    <property type="protein sequence ID" value="SMD31627.1"/>
    <property type="molecule type" value="Genomic_DNA"/>
</dbReference>
<name>A0A8G2FY33_PICTO</name>
<accession>A0A8G2FY33</accession>
<dbReference type="RefSeq" id="WP_236719427.1">
    <property type="nucleotide sequence ID" value="NZ_FWYE01000005.1"/>
</dbReference>
<dbReference type="GO" id="GO:0009055">
    <property type="term" value="F:electron transfer activity"/>
    <property type="evidence" value="ECO:0007669"/>
    <property type="project" value="InterPro"/>
</dbReference>
<evidence type="ECO:0000313" key="3">
    <source>
        <dbReference type="Proteomes" id="UP000192315"/>
    </source>
</evidence>
<feature type="domain" description="EAL" evidence="1">
    <location>
        <begin position="1"/>
        <end position="105"/>
    </location>
</feature>
<dbReference type="InterPro" id="IPR012255">
    <property type="entry name" value="ETF_b"/>
</dbReference>
<sequence>MEIIVLVKQMIDLDQIKIDSSGRPITENIPYKTEILSKNAIEAAVQLKEKYGGHVVSITLGNEKAGQVVKEALAMGVDESYIITGYDHSDPLATGKVLASKIKSMNYDVIILGNQSADSYTGLLPGILSGLLNINIISNAISIEIDNNKVKVTSAQGVNYLEETNMPVIISVAQEINTPRLPTIMQIMAASKKKINIEESKPEYNDIKILSNLAPKSERKKIIYKDDNGIDEIAKVLKGVSR</sequence>
<evidence type="ECO:0000313" key="2">
    <source>
        <dbReference type="EMBL" id="SMD31627.1"/>
    </source>
</evidence>
<dbReference type="PANTHER" id="PTHR21294">
    <property type="entry name" value="ELECTRON TRANSFER FLAVOPROTEIN BETA-SUBUNIT"/>
    <property type="match status" value="1"/>
</dbReference>
<reference evidence="2 3" key="1">
    <citation type="submission" date="2017-04" db="EMBL/GenBank/DDBJ databases">
        <authorList>
            <person name="Varghese N."/>
            <person name="Submissions S."/>
        </authorList>
    </citation>
    <scope>NUCLEOTIDE SEQUENCE [LARGE SCALE GENOMIC DNA]</scope>
    <source>
        <strain evidence="2 3">DSM 9789</strain>
    </source>
</reference>
<dbReference type="Proteomes" id="UP000192315">
    <property type="component" value="Unassembled WGS sequence"/>
</dbReference>
<dbReference type="InterPro" id="IPR014729">
    <property type="entry name" value="Rossmann-like_a/b/a_fold"/>
</dbReference>
<dbReference type="Gene3D" id="3.40.50.620">
    <property type="entry name" value="HUPs"/>
    <property type="match status" value="1"/>
</dbReference>
<dbReference type="Pfam" id="PF01012">
    <property type="entry name" value="ETF"/>
    <property type="match status" value="1"/>
</dbReference>
<dbReference type="InterPro" id="IPR014730">
    <property type="entry name" value="ETF_a/b_N"/>
</dbReference>
<proteinExistence type="predicted"/>
<dbReference type="SUPFAM" id="SSF52402">
    <property type="entry name" value="Adenine nucleotide alpha hydrolases-like"/>
    <property type="match status" value="1"/>
</dbReference>
<comment type="caution">
    <text evidence="2">The sequence shown here is derived from an EMBL/GenBank/DDBJ whole genome shotgun (WGS) entry which is preliminary data.</text>
</comment>